<protein>
    <submittedName>
        <fullName evidence="1">Uncharacterized protein</fullName>
    </submittedName>
</protein>
<dbReference type="KEGG" id="bxi:BK049_02295"/>
<reference evidence="1 2" key="1">
    <citation type="submission" date="2016-10" db="EMBL/GenBank/DDBJ databases">
        <title>Whole genome sequence of hyper active fibrinolysis bacterium Bacillus pumilus strain VV3 isolated from fermented rice.</title>
        <authorList>
            <person name="Mariadas V.A."/>
            <person name="Vijayaraghavan P."/>
            <person name="Dhandapani V."/>
        </authorList>
    </citation>
    <scope>NUCLEOTIDE SEQUENCE [LARGE SCALE GENOMIC DNA]</scope>
    <source>
        <strain evidence="1 2">VV3</strain>
    </source>
</reference>
<dbReference type="EMBL" id="CP017786">
    <property type="protein sequence ID" value="AOZ87631.1"/>
    <property type="molecule type" value="Genomic_DNA"/>
</dbReference>
<gene>
    <name evidence="1" type="ORF">BK049_02295</name>
</gene>
<organism evidence="1 2">
    <name type="scientific">Bacillus xiamenensis</name>
    <dbReference type="NCBI Taxonomy" id="1178537"/>
    <lineage>
        <taxon>Bacteria</taxon>
        <taxon>Bacillati</taxon>
        <taxon>Bacillota</taxon>
        <taxon>Bacilli</taxon>
        <taxon>Bacillales</taxon>
        <taxon>Bacillaceae</taxon>
        <taxon>Bacillus</taxon>
    </lineage>
</organism>
<dbReference type="RefSeq" id="WP_071167763.1">
    <property type="nucleotide sequence ID" value="NZ_CP017786.1"/>
</dbReference>
<dbReference type="AlphaFoldDB" id="A0AAC9IEL5"/>
<dbReference type="Proteomes" id="UP000177709">
    <property type="component" value="Chromosome"/>
</dbReference>
<evidence type="ECO:0000313" key="1">
    <source>
        <dbReference type="EMBL" id="AOZ87631.1"/>
    </source>
</evidence>
<accession>A0AAC9IEL5</accession>
<evidence type="ECO:0000313" key="2">
    <source>
        <dbReference type="Proteomes" id="UP000177709"/>
    </source>
</evidence>
<name>A0AAC9IEL5_9BACI</name>
<proteinExistence type="predicted"/>
<sequence>MKVLRFEYEKNRFKLHAMFMDDISGMRDDDIQRDMLFKSKNIVKAALGFDGYLEQEHSSTYEETNSVYCSYTF</sequence>